<proteinExistence type="predicted"/>
<dbReference type="EMBL" id="CP046911">
    <property type="protein sequence ID" value="QGZ58593.1"/>
    <property type="molecule type" value="Genomic_DNA"/>
</dbReference>
<keyword evidence="1" id="KW-0472">Membrane</keyword>
<name>A0A7Z2GB75_9BURK</name>
<keyword evidence="1" id="KW-1133">Transmembrane helix</keyword>
<dbReference type="OrthoDB" id="9102964at2"/>
<protein>
    <submittedName>
        <fullName evidence="2">Uncharacterized protein</fullName>
    </submittedName>
</protein>
<reference evidence="2 3" key="1">
    <citation type="submission" date="2019-12" db="EMBL/GenBank/DDBJ databases">
        <title>Paraburkholderia acidiphila 7Q-K02 sp. nov and Paraburkholderia acidisoli DHF22 sp. nov., two strains isolated from forest soil.</title>
        <authorList>
            <person name="Gao Z."/>
            <person name="Qiu L."/>
        </authorList>
    </citation>
    <scope>NUCLEOTIDE SEQUENCE [LARGE SCALE GENOMIC DNA]</scope>
    <source>
        <strain evidence="2 3">7Q-K02</strain>
    </source>
</reference>
<dbReference type="AlphaFoldDB" id="A0A7Z2GB75"/>
<feature type="transmembrane region" description="Helical" evidence="1">
    <location>
        <begin position="41"/>
        <end position="58"/>
    </location>
</feature>
<accession>A0A7Z2GB75</accession>
<gene>
    <name evidence="2" type="ORF">FAZ97_26795</name>
</gene>
<organism evidence="2 3">
    <name type="scientific">Paraburkholderia acidiphila</name>
    <dbReference type="NCBI Taxonomy" id="2571747"/>
    <lineage>
        <taxon>Bacteria</taxon>
        <taxon>Pseudomonadati</taxon>
        <taxon>Pseudomonadota</taxon>
        <taxon>Betaproteobacteria</taxon>
        <taxon>Burkholderiales</taxon>
        <taxon>Burkholderiaceae</taxon>
        <taxon>Paraburkholderia</taxon>
    </lineage>
</organism>
<sequence length="133" mass="13955">MATRIIEGAAARAAAGRDASIAGRPAAVRVLGTLRNHKSRLVLLAVAAGCVVTFASWLDEQLQPALEARERNEQAAEDLHERFAPCLPNAQRNANSWCGAVRIPPPPPRPVMPLPLIAGAPAAFCTANGSLSC</sequence>
<evidence type="ECO:0000256" key="1">
    <source>
        <dbReference type="SAM" id="Phobius"/>
    </source>
</evidence>
<evidence type="ECO:0000313" key="3">
    <source>
        <dbReference type="Proteomes" id="UP000434209"/>
    </source>
</evidence>
<dbReference type="RefSeq" id="WP_158761579.1">
    <property type="nucleotide sequence ID" value="NZ_CP046911.1"/>
</dbReference>
<keyword evidence="3" id="KW-1185">Reference proteome</keyword>
<evidence type="ECO:0000313" key="2">
    <source>
        <dbReference type="EMBL" id="QGZ58593.1"/>
    </source>
</evidence>
<keyword evidence="1" id="KW-0812">Transmembrane</keyword>
<dbReference type="KEGG" id="pacp:FAZ97_26795"/>
<dbReference type="Proteomes" id="UP000434209">
    <property type="component" value="Chromosome 3"/>
</dbReference>